<evidence type="ECO:0000313" key="3">
    <source>
        <dbReference type="Proteomes" id="UP001465668"/>
    </source>
</evidence>
<feature type="transmembrane region" description="Helical" evidence="1">
    <location>
        <begin position="208"/>
        <end position="232"/>
    </location>
</feature>
<reference evidence="2 3" key="1">
    <citation type="submission" date="2024-02" db="EMBL/GenBank/DDBJ databases">
        <title>First draft genome assembly of two strains of Seiridium cardinale.</title>
        <authorList>
            <person name="Emiliani G."/>
            <person name="Scali E."/>
        </authorList>
    </citation>
    <scope>NUCLEOTIDE SEQUENCE [LARGE SCALE GENOMIC DNA]</scope>
    <source>
        <strain evidence="2 3">BM-138-000479</strain>
    </source>
</reference>
<dbReference type="Proteomes" id="UP001465668">
    <property type="component" value="Unassembled WGS sequence"/>
</dbReference>
<gene>
    <name evidence="2" type="ORF">SCAR479_03476</name>
</gene>
<feature type="transmembrane region" description="Helical" evidence="1">
    <location>
        <begin position="64"/>
        <end position="87"/>
    </location>
</feature>
<keyword evidence="1" id="KW-0812">Transmembrane</keyword>
<feature type="transmembrane region" description="Helical" evidence="1">
    <location>
        <begin position="29"/>
        <end position="52"/>
    </location>
</feature>
<keyword evidence="1" id="KW-1133">Transmembrane helix</keyword>
<comment type="caution">
    <text evidence="2">The sequence shown here is derived from an EMBL/GenBank/DDBJ whole genome shotgun (WGS) entry which is preliminary data.</text>
</comment>
<dbReference type="EMBL" id="JARVKM010000009">
    <property type="protein sequence ID" value="KAK9779869.1"/>
    <property type="molecule type" value="Genomic_DNA"/>
</dbReference>
<evidence type="ECO:0000256" key="1">
    <source>
        <dbReference type="SAM" id="Phobius"/>
    </source>
</evidence>
<protein>
    <submittedName>
        <fullName evidence="2">FAR-17a/AIG1-like protein</fullName>
    </submittedName>
</protein>
<organism evidence="2 3">
    <name type="scientific">Seiridium cardinale</name>
    <dbReference type="NCBI Taxonomy" id="138064"/>
    <lineage>
        <taxon>Eukaryota</taxon>
        <taxon>Fungi</taxon>
        <taxon>Dikarya</taxon>
        <taxon>Ascomycota</taxon>
        <taxon>Pezizomycotina</taxon>
        <taxon>Sordariomycetes</taxon>
        <taxon>Xylariomycetidae</taxon>
        <taxon>Amphisphaeriales</taxon>
        <taxon>Sporocadaceae</taxon>
        <taxon>Seiridium</taxon>
    </lineage>
</organism>
<keyword evidence="1" id="KW-0472">Membrane</keyword>
<feature type="transmembrane region" description="Helical" evidence="1">
    <location>
        <begin position="107"/>
        <end position="127"/>
    </location>
</feature>
<keyword evidence="3" id="KW-1185">Reference proteome</keyword>
<dbReference type="PANTHER" id="PTHR12242:SF1">
    <property type="entry name" value="MYND-TYPE DOMAIN-CONTAINING PROTEIN"/>
    <property type="match status" value="1"/>
</dbReference>
<evidence type="ECO:0000313" key="2">
    <source>
        <dbReference type="EMBL" id="KAK9779869.1"/>
    </source>
</evidence>
<name>A0ABR2Y1C8_9PEZI</name>
<sequence length="281" mass="31487">MFNISFLFGVTAPFDSSHRLITSAFMPPLVLGLIRLTFAVYGVAGIFIKLIIAKDESAGASFSYFSNITYWGITFYLLFSSFHGLAYALRGVYPLAQWPKFLQALHLLLYSTIVNYPFIVTIVFWSLQYGPEKLASPYLAWSNISRHALNVLVSVLEVILPRTEPMPWVHAPLLVLMLGGYCAIVYITEANEGFYTYGFMNPTKQGPGKVAGVIVGIGVGSVFLFAIIRLVIMIRCRLTEKDQARPLESRDGPETQAVELVIFRSRQEKEPKDPLRCVEDV</sequence>
<accession>A0ABR2Y1C8</accession>
<dbReference type="PANTHER" id="PTHR12242">
    <property type="entry name" value="OS02G0130600 PROTEIN-RELATED"/>
    <property type="match status" value="1"/>
</dbReference>
<proteinExistence type="predicted"/>
<feature type="transmembrane region" description="Helical" evidence="1">
    <location>
        <begin position="168"/>
        <end position="188"/>
    </location>
</feature>